<comment type="caution">
    <text evidence="7">The sequence shown here is derived from an EMBL/GenBank/DDBJ whole genome shotgun (WGS) entry which is preliminary data.</text>
</comment>
<evidence type="ECO:0000313" key="7">
    <source>
        <dbReference type="EMBL" id="OPC83122.1"/>
    </source>
</evidence>
<evidence type="ECO:0000256" key="4">
    <source>
        <dbReference type="ARBA" id="ARBA00025742"/>
    </source>
</evidence>
<dbReference type="Proteomes" id="UP000190037">
    <property type="component" value="Unassembled WGS sequence"/>
</dbReference>
<name>A0A1T3P2E1_9ACTN</name>
<evidence type="ECO:0000313" key="8">
    <source>
        <dbReference type="Proteomes" id="UP000190037"/>
    </source>
</evidence>
<dbReference type="Gene3D" id="3.60.21.10">
    <property type="match status" value="1"/>
</dbReference>
<protein>
    <recommendedName>
        <fullName evidence="6">Calcineurin-like phosphoesterase domain-containing protein</fullName>
    </recommendedName>
</protein>
<dbReference type="PANTHER" id="PTHR42988:SF2">
    <property type="entry name" value="CYCLIC NUCLEOTIDE PHOSPHODIESTERASE CBUA0032-RELATED"/>
    <property type="match status" value="1"/>
</dbReference>
<keyword evidence="2" id="KW-0378">Hydrolase</keyword>
<evidence type="ECO:0000256" key="1">
    <source>
        <dbReference type="ARBA" id="ARBA00022723"/>
    </source>
</evidence>
<dbReference type="Pfam" id="PF00149">
    <property type="entry name" value="Metallophos"/>
    <property type="match status" value="1"/>
</dbReference>
<dbReference type="GO" id="GO:0016787">
    <property type="term" value="F:hydrolase activity"/>
    <property type="evidence" value="ECO:0007669"/>
    <property type="project" value="UniProtKB-KW"/>
</dbReference>
<proteinExistence type="inferred from homology"/>
<evidence type="ECO:0000256" key="2">
    <source>
        <dbReference type="ARBA" id="ARBA00022801"/>
    </source>
</evidence>
<accession>A0A1T3P2E1</accession>
<sequence length="340" mass="36466">MRDGSSDDQSTAVTDVTGERRMPIQDSATGDTAVRLIQISDVHYRDAPGTHGFVQHDPDAGLAATLEGAADALASADVLVASGDLADTGEPGAYRRLGDVLQGLPVPVYCLPGNHDSHDAYTAGLPRTGVHLEPAVRIGSWLLLMVDTNALGREHVGDGVYRDLDDRMTRADGPELSAPEAARIREILAGSDAEHALLFLHQPPLAEICPNLDPSGRLGALLRDFPRIRAISGGHLHGSLEGEFAGVPVFVAPSTTYSIDYDGRRFDGPGYRTFTLHPDGRVESAAHTVPGPITDAMRARPAPRFLTELMMGLVTVEEMRALTDEQFEERFGEPRPVRGA</sequence>
<feature type="region of interest" description="Disordered" evidence="5">
    <location>
        <begin position="1"/>
        <end position="28"/>
    </location>
</feature>
<dbReference type="GO" id="GO:0046872">
    <property type="term" value="F:metal ion binding"/>
    <property type="evidence" value="ECO:0007669"/>
    <property type="project" value="UniProtKB-KW"/>
</dbReference>
<dbReference type="AlphaFoldDB" id="A0A1T3P2E1"/>
<reference evidence="7 8" key="1">
    <citation type="submission" date="2017-03" db="EMBL/GenBank/DDBJ databases">
        <title>Draft genome sequence of Streptomyces scabrisporus NF3, endophyte isolated from Amphipterygium adstringens.</title>
        <authorList>
            <person name="Vazquez M."/>
            <person name="Ceapa C.D."/>
            <person name="Rodriguez Luna D."/>
            <person name="Sanchez Esquivel S."/>
        </authorList>
    </citation>
    <scope>NUCLEOTIDE SEQUENCE [LARGE SCALE GENOMIC DNA]</scope>
    <source>
        <strain evidence="7 8">NF3</strain>
    </source>
</reference>
<dbReference type="PANTHER" id="PTHR42988">
    <property type="entry name" value="PHOSPHOHYDROLASE"/>
    <property type="match status" value="1"/>
</dbReference>
<dbReference type="EMBL" id="MWQN01000001">
    <property type="protein sequence ID" value="OPC83122.1"/>
    <property type="molecule type" value="Genomic_DNA"/>
</dbReference>
<dbReference type="STRING" id="159449.B4N89_21215"/>
<evidence type="ECO:0000256" key="5">
    <source>
        <dbReference type="SAM" id="MobiDB-lite"/>
    </source>
</evidence>
<comment type="similarity">
    <text evidence="4">Belongs to the cyclic nucleotide phosphodiesterase class-III family.</text>
</comment>
<keyword evidence="8" id="KW-1185">Reference proteome</keyword>
<gene>
    <name evidence="7" type="ORF">B4N89_21215</name>
</gene>
<evidence type="ECO:0000259" key="6">
    <source>
        <dbReference type="Pfam" id="PF00149"/>
    </source>
</evidence>
<feature type="domain" description="Calcineurin-like phosphoesterase" evidence="6">
    <location>
        <begin position="35"/>
        <end position="238"/>
    </location>
</feature>
<keyword evidence="1" id="KW-0479">Metal-binding</keyword>
<dbReference type="InterPro" id="IPR004843">
    <property type="entry name" value="Calcineurin-like_PHP"/>
</dbReference>
<dbReference type="InterPro" id="IPR029052">
    <property type="entry name" value="Metallo-depent_PP-like"/>
</dbReference>
<dbReference type="InterPro" id="IPR050884">
    <property type="entry name" value="CNP_phosphodiesterase-III"/>
</dbReference>
<dbReference type="SUPFAM" id="SSF56300">
    <property type="entry name" value="Metallo-dependent phosphatases"/>
    <property type="match status" value="1"/>
</dbReference>
<organism evidence="7 8">
    <name type="scientific">Embleya scabrispora</name>
    <dbReference type="NCBI Taxonomy" id="159449"/>
    <lineage>
        <taxon>Bacteria</taxon>
        <taxon>Bacillati</taxon>
        <taxon>Actinomycetota</taxon>
        <taxon>Actinomycetes</taxon>
        <taxon>Kitasatosporales</taxon>
        <taxon>Streptomycetaceae</taxon>
        <taxon>Embleya</taxon>
    </lineage>
</organism>
<keyword evidence="3" id="KW-0408">Iron</keyword>
<evidence type="ECO:0000256" key="3">
    <source>
        <dbReference type="ARBA" id="ARBA00023004"/>
    </source>
</evidence>